<dbReference type="AlphaFoldDB" id="B4U090"/>
<dbReference type="Proteomes" id="UP000001873">
    <property type="component" value="Chromosome"/>
</dbReference>
<dbReference type="HOGENOM" id="CLU_183102_0_0_9"/>
<dbReference type="KEGG" id="sez:Sez_0155"/>
<organism evidence="1 2">
    <name type="scientific">Streptococcus equi subsp. zooepidemicus (strain MGCS10565)</name>
    <dbReference type="NCBI Taxonomy" id="552526"/>
    <lineage>
        <taxon>Bacteria</taxon>
        <taxon>Bacillati</taxon>
        <taxon>Bacillota</taxon>
        <taxon>Bacilli</taxon>
        <taxon>Lactobacillales</taxon>
        <taxon>Streptococcaceae</taxon>
        <taxon>Streptococcus</taxon>
    </lineage>
</organism>
<protein>
    <submittedName>
        <fullName evidence="1">Uncharacterized protein</fullName>
    </submittedName>
</protein>
<evidence type="ECO:0000313" key="2">
    <source>
        <dbReference type="Proteomes" id="UP000001873"/>
    </source>
</evidence>
<accession>B4U090</accession>
<name>B4U090_STREM</name>
<gene>
    <name evidence="1" type="ordered locus">Sez_0155</name>
</gene>
<dbReference type="EMBL" id="CP001129">
    <property type="protein sequence ID" value="ACG61533.1"/>
    <property type="molecule type" value="Genomic_DNA"/>
</dbReference>
<proteinExistence type="predicted"/>
<sequence>MIMNKFQAFKETLSAESLKAVYDETRLEVASDEREGTEAFSVALATQMAINLIEKYHDWLNDNSK</sequence>
<reference evidence="1 2" key="1">
    <citation type="journal article" date="2008" name="PLoS ONE">
        <title>Genome sequence of a lancefield group C Streptococcus zooepidemicus strain causing epidemic nephritis: new information about an old disease.</title>
        <authorList>
            <person name="Beres S.B."/>
            <person name="Sesso R."/>
            <person name="Pinto S.W.L."/>
            <person name="Hoe N.P."/>
            <person name="Porcella S.F."/>
            <person name="Deleo F.R."/>
            <person name="Musser J.M."/>
        </authorList>
    </citation>
    <scope>NUCLEOTIDE SEQUENCE [LARGE SCALE GENOMIC DNA]</scope>
    <source>
        <strain evidence="1 2">MGCS10565</strain>
    </source>
</reference>
<evidence type="ECO:0000313" key="1">
    <source>
        <dbReference type="EMBL" id="ACG61533.1"/>
    </source>
</evidence>